<reference evidence="2" key="2">
    <citation type="submission" date="2022-01" db="EMBL/GenBank/DDBJ databases">
        <authorList>
            <person name="Yamashiro T."/>
            <person name="Shiraishi A."/>
            <person name="Satake H."/>
            <person name="Nakayama K."/>
        </authorList>
    </citation>
    <scope>NUCLEOTIDE SEQUENCE</scope>
</reference>
<name>A0ABQ5CX41_9ASTR</name>
<gene>
    <name evidence="2" type="ORF">Tco_0911543</name>
</gene>
<accession>A0ABQ5CX41</accession>
<feature type="region of interest" description="Disordered" evidence="1">
    <location>
        <begin position="57"/>
        <end position="76"/>
    </location>
</feature>
<evidence type="ECO:0000313" key="3">
    <source>
        <dbReference type="Proteomes" id="UP001151760"/>
    </source>
</evidence>
<comment type="caution">
    <text evidence="2">The sequence shown here is derived from an EMBL/GenBank/DDBJ whole genome shotgun (WGS) entry which is preliminary data.</text>
</comment>
<reference evidence="2" key="1">
    <citation type="journal article" date="2022" name="Int. J. Mol. Sci.">
        <title>Draft Genome of Tanacetum Coccineum: Genomic Comparison of Closely Related Tanacetum-Family Plants.</title>
        <authorList>
            <person name="Yamashiro T."/>
            <person name="Shiraishi A."/>
            <person name="Nakayama K."/>
            <person name="Satake H."/>
        </authorList>
    </citation>
    <scope>NUCLEOTIDE SEQUENCE</scope>
</reference>
<dbReference type="EMBL" id="BQNB010014691">
    <property type="protein sequence ID" value="GJT31268.1"/>
    <property type="molecule type" value="Genomic_DNA"/>
</dbReference>
<feature type="compositionally biased region" description="Low complexity" evidence="1">
    <location>
        <begin position="65"/>
        <end position="76"/>
    </location>
</feature>
<keyword evidence="3" id="KW-1185">Reference proteome</keyword>
<feature type="region of interest" description="Disordered" evidence="1">
    <location>
        <begin position="104"/>
        <end position="124"/>
    </location>
</feature>
<evidence type="ECO:0008006" key="4">
    <source>
        <dbReference type="Google" id="ProtNLM"/>
    </source>
</evidence>
<proteinExistence type="predicted"/>
<sequence>MSLRTTVLGQHAVITELQAADRKRQAAITKLLAVDRKRQAQFIEALKLLKRLQTQMTEKWHQKEPQGQTQPQKQPTPHCHYAQLQEMIDQGVIAALAACDADRNMNGDDSHNSGTGDRRTERTAREFGHDSAYGMPWKTLMKMMTDKYCPRNEINKLEIEILNLNVKGGLPDMIHGNVVAYKPKTMQEAVEIATVLMDKKFRTFVERQTESKRKQDDNQQQQQ</sequence>
<evidence type="ECO:0000256" key="1">
    <source>
        <dbReference type="SAM" id="MobiDB-lite"/>
    </source>
</evidence>
<protein>
    <recommendedName>
        <fullName evidence="4">Reverse transcriptase domain-containing protein</fullName>
    </recommendedName>
</protein>
<dbReference type="Proteomes" id="UP001151760">
    <property type="component" value="Unassembled WGS sequence"/>
</dbReference>
<evidence type="ECO:0000313" key="2">
    <source>
        <dbReference type="EMBL" id="GJT31268.1"/>
    </source>
</evidence>
<organism evidence="2 3">
    <name type="scientific">Tanacetum coccineum</name>
    <dbReference type="NCBI Taxonomy" id="301880"/>
    <lineage>
        <taxon>Eukaryota</taxon>
        <taxon>Viridiplantae</taxon>
        <taxon>Streptophyta</taxon>
        <taxon>Embryophyta</taxon>
        <taxon>Tracheophyta</taxon>
        <taxon>Spermatophyta</taxon>
        <taxon>Magnoliopsida</taxon>
        <taxon>eudicotyledons</taxon>
        <taxon>Gunneridae</taxon>
        <taxon>Pentapetalae</taxon>
        <taxon>asterids</taxon>
        <taxon>campanulids</taxon>
        <taxon>Asterales</taxon>
        <taxon>Asteraceae</taxon>
        <taxon>Asteroideae</taxon>
        <taxon>Anthemideae</taxon>
        <taxon>Anthemidinae</taxon>
        <taxon>Tanacetum</taxon>
    </lineage>
</organism>